<sequence length="248" mass="27528">MMTSNEKGPTPTMDEITVATSYDDSIAEAAAATDAAPDTNERELEAANTTLASRPRRSLRNSGRVAEETTVKKPAKIVAKRPQRKWDAERLLTDPKSPLAKANLRSILSNPIAWNSLDAEEQNEIVALFPDQRHIITDADGTSRPNMESLMNDDSFRYDCAAYTENLLQGRHDPEWLAQAWAAHERRKAGDFKEFLRAKFERDWEVKLPDKSNVASEQQKNAERMEIDAGSPAGMTDAGLGQVGEQTG</sequence>
<organism evidence="1 2">
    <name type="scientific">Lecanicillium saksenae</name>
    <dbReference type="NCBI Taxonomy" id="468837"/>
    <lineage>
        <taxon>Eukaryota</taxon>
        <taxon>Fungi</taxon>
        <taxon>Dikarya</taxon>
        <taxon>Ascomycota</taxon>
        <taxon>Pezizomycotina</taxon>
        <taxon>Sordariomycetes</taxon>
        <taxon>Hypocreomycetidae</taxon>
        <taxon>Hypocreales</taxon>
        <taxon>Cordycipitaceae</taxon>
        <taxon>Lecanicillium</taxon>
    </lineage>
</organism>
<proteinExistence type="predicted"/>
<evidence type="ECO:0000313" key="1">
    <source>
        <dbReference type="EMBL" id="KAJ3499722.1"/>
    </source>
</evidence>
<protein>
    <submittedName>
        <fullName evidence="1">Uncharacterized protein</fullName>
    </submittedName>
</protein>
<evidence type="ECO:0000313" key="2">
    <source>
        <dbReference type="Proteomes" id="UP001148737"/>
    </source>
</evidence>
<accession>A0ACC1RA70</accession>
<dbReference type="Proteomes" id="UP001148737">
    <property type="component" value="Unassembled WGS sequence"/>
</dbReference>
<gene>
    <name evidence="1" type="ORF">NLG97_g92</name>
</gene>
<comment type="caution">
    <text evidence="1">The sequence shown here is derived from an EMBL/GenBank/DDBJ whole genome shotgun (WGS) entry which is preliminary data.</text>
</comment>
<name>A0ACC1RA70_9HYPO</name>
<dbReference type="EMBL" id="JANAKD010000003">
    <property type="protein sequence ID" value="KAJ3499722.1"/>
    <property type="molecule type" value="Genomic_DNA"/>
</dbReference>
<reference evidence="1" key="1">
    <citation type="submission" date="2022-07" db="EMBL/GenBank/DDBJ databases">
        <title>Genome Sequence of Lecanicillium saksenae.</title>
        <authorList>
            <person name="Buettner E."/>
        </authorList>
    </citation>
    <scope>NUCLEOTIDE SEQUENCE</scope>
    <source>
        <strain evidence="1">VT-O1</strain>
    </source>
</reference>
<keyword evidence="2" id="KW-1185">Reference proteome</keyword>